<sequence length="51" mass="6054">SMTPYQTEKFRYNILDFTKVWPFTEFSLCLVGKFVVDENAVKYLAEIEQVD</sequence>
<name>A0A9W9DZN4_9AGAR</name>
<dbReference type="GO" id="GO:0020037">
    <property type="term" value="F:heme binding"/>
    <property type="evidence" value="ECO:0007669"/>
    <property type="project" value="InterPro"/>
</dbReference>
<dbReference type="SUPFAM" id="SSF56634">
    <property type="entry name" value="Heme-dependent catalase-like"/>
    <property type="match status" value="1"/>
</dbReference>
<dbReference type="EMBL" id="JANVFS010000003">
    <property type="protein sequence ID" value="KAJ4493502.1"/>
    <property type="molecule type" value="Genomic_DNA"/>
</dbReference>
<accession>A0A9W9DZN4</accession>
<feature type="non-terminal residue" evidence="2">
    <location>
        <position position="51"/>
    </location>
</feature>
<protein>
    <recommendedName>
        <fullName evidence="1">Catalase core domain-containing protein</fullName>
    </recommendedName>
</protein>
<gene>
    <name evidence="2" type="ORF">C8J55DRAFT_403268</name>
</gene>
<feature type="domain" description="Catalase core" evidence="1">
    <location>
        <begin position="2"/>
        <end position="50"/>
    </location>
</feature>
<comment type="caution">
    <text evidence="2">The sequence shown here is derived from an EMBL/GenBank/DDBJ whole genome shotgun (WGS) entry which is preliminary data.</text>
</comment>
<dbReference type="GO" id="GO:0004096">
    <property type="term" value="F:catalase activity"/>
    <property type="evidence" value="ECO:0007669"/>
    <property type="project" value="InterPro"/>
</dbReference>
<dbReference type="Pfam" id="PF00199">
    <property type="entry name" value="Catalase"/>
    <property type="match status" value="1"/>
</dbReference>
<evidence type="ECO:0000259" key="1">
    <source>
        <dbReference type="Pfam" id="PF00199"/>
    </source>
</evidence>
<proteinExistence type="predicted"/>
<dbReference type="InterPro" id="IPR011614">
    <property type="entry name" value="Catalase_core"/>
</dbReference>
<dbReference type="InterPro" id="IPR020835">
    <property type="entry name" value="Catalase_sf"/>
</dbReference>
<evidence type="ECO:0000313" key="2">
    <source>
        <dbReference type="EMBL" id="KAJ4493502.1"/>
    </source>
</evidence>
<reference evidence="2" key="2">
    <citation type="journal article" date="2023" name="Proc. Natl. Acad. Sci. U.S.A.">
        <title>A global phylogenomic analysis of the shiitake genus Lentinula.</title>
        <authorList>
            <person name="Sierra-Patev S."/>
            <person name="Min B."/>
            <person name="Naranjo-Ortiz M."/>
            <person name="Looney B."/>
            <person name="Konkel Z."/>
            <person name="Slot J.C."/>
            <person name="Sakamoto Y."/>
            <person name="Steenwyk J.L."/>
            <person name="Rokas A."/>
            <person name="Carro J."/>
            <person name="Camarero S."/>
            <person name="Ferreira P."/>
            <person name="Molpeceres G."/>
            <person name="Ruiz-Duenas F.J."/>
            <person name="Serrano A."/>
            <person name="Henrissat B."/>
            <person name="Drula E."/>
            <person name="Hughes K.W."/>
            <person name="Mata J.L."/>
            <person name="Ishikawa N.K."/>
            <person name="Vargas-Isla R."/>
            <person name="Ushijima S."/>
            <person name="Smith C.A."/>
            <person name="Donoghue J."/>
            <person name="Ahrendt S."/>
            <person name="Andreopoulos W."/>
            <person name="He G."/>
            <person name="LaButti K."/>
            <person name="Lipzen A."/>
            <person name="Ng V."/>
            <person name="Riley R."/>
            <person name="Sandor L."/>
            <person name="Barry K."/>
            <person name="Martinez A.T."/>
            <person name="Xiao Y."/>
            <person name="Gibbons J.G."/>
            <person name="Terashima K."/>
            <person name="Grigoriev I.V."/>
            <person name="Hibbett D."/>
        </authorList>
    </citation>
    <scope>NUCLEOTIDE SEQUENCE</scope>
    <source>
        <strain evidence="2">Sp2 HRB7682 ss15</strain>
    </source>
</reference>
<reference evidence="2" key="1">
    <citation type="submission" date="2022-08" db="EMBL/GenBank/DDBJ databases">
        <authorList>
            <consortium name="DOE Joint Genome Institute"/>
            <person name="Min B."/>
            <person name="Riley R."/>
            <person name="Sierra-Patev S."/>
            <person name="Naranjo-Ortiz M."/>
            <person name="Looney B."/>
            <person name="Konkel Z."/>
            <person name="Slot J.C."/>
            <person name="Sakamoto Y."/>
            <person name="Steenwyk J.L."/>
            <person name="Rokas A."/>
            <person name="Carro J."/>
            <person name="Camarero S."/>
            <person name="Ferreira P."/>
            <person name="Molpeceres G."/>
            <person name="Ruiz-Duenas F.J."/>
            <person name="Serrano A."/>
            <person name="Henrissat B."/>
            <person name="Drula E."/>
            <person name="Hughes K.W."/>
            <person name="Mata J.L."/>
            <person name="Ishikawa N.K."/>
            <person name="Vargas-Isla R."/>
            <person name="Ushijima S."/>
            <person name="Smith C.A."/>
            <person name="Ahrendt S."/>
            <person name="Andreopoulos W."/>
            <person name="He G."/>
            <person name="Labutti K."/>
            <person name="Lipzen A."/>
            <person name="Ng V."/>
            <person name="Sandor L."/>
            <person name="Barry K."/>
            <person name="Martinez A.T."/>
            <person name="Xiao Y."/>
            <person name="Gibbons J.G."/>
            <person name="Terashima K."/>
            <person name="Hibbett D.S."/>
            <person name="Grigoriev I.V."/>
        </authorList>
    </citation>
    <scope>NUCLEOTIDE SEQUENCE</scope>
    <source>
        <strain evidence="2">Sp2 HRB7682 ss15</strain>
    </source>
</reference>
<evidence type="ECO:0000313" key="3">
    <source>
        <dbReference type="Proteomes" id="UP001150238"/>
    </source>
</evidence>
<organism evidence="2 3">
    <name type="scientific">Lentinula lateritia</name>
    <dbReference type="NCBI Taxonomy" id="40482"/>
    <lineage>
        <taxon>Eukaryota</taxon>
        <taxon>Fungi</taxon>
        <taxon>Dikarya</taxon>
        <taxon>Basidiomycota</taxon>
        <taxon>Agaricomycotina</taxon>
        <taxon>Agaricomycetes</taxon>
        <taxon>Agaricomycetidae</taxon>
        <taxon>Agaricales</taxon>
        <taxon>Marasmiineae</taxon>
        <taxon>Omphalotaceae</taxon>
        <taxon>Lentinula</taxon>
    </lineage>
</organism>
<dbReference type="Proteomes" id="UP001150238">
    <property type="component" value="Unassembled WGS sequence"/>
</dbReference>
<dbReference type="Gene3D" id="2.40.180.10">
    <property type="entry name" value="Catalase core domain"/>
    <property type="match status" value="1"/>
</dbReference>
<dbReference type="AlphaFoldDB" id="A0A9W9DZN4"/>
<feature type="non-terminal residue" evidence="2">
    <location>
        <position position="1"/>
    </location>
</feature>